<dbReference type="InterPro" id="IPR003029">
    <property type="entry name" value="S1_domain"/>
</dbReference>
<evidence type="ECO:0000313" key="2">
    <source>
        <dbReference type="EMBL" id="BBE30554.1"/>
    </source>
</evidence>
<accession>A0A7G1G631</accession>
<evidence type="ECO:0000259" key="1">
    <source>
        <dbReference type="PROSITE" id="PS50126"/>
    </source>
</evidence>
<dbReference type="PANTHER" id="PTHR10724">
    <property type="entry name" value="30S RIBOSOMAL PROTEIN S1"/>
    <property type="match status" value="1"/>
</dbReference>
<dbReference type="SUPFAM" id="SSF50249">
    <property type="entry name" value="Nucleic acid-binding proteins"/>
    <property type="match status" value="1"/>
</dbReference>
<dbReference type="InterPro" id="IPR012340">
    <property type="entry name" value="NA-bd_OB-fold"/>
</dbReference>
<dbReference type="AlphaFoldDB" id="A0A7G1G631"/>
<feature type="domain" description="S1 motif" evidence="1">
    <location>
        <begin position="8"/>
        <end position="77"/>
    </location>
</feature>
<keyword evidence="3" id="KW-1185">Reference proteome</keyword>
<dbReference type="RefSeq" id="WP_198423078.1">
    <property type="nucleotide sequence ID" value="NZ_AP018712.1"/>
</dbReference>
<dbReference type="GO" id="GO:0006412">
    <property type="term" value="P:translation"/>
    <property type="evidence" value="ECO:0007669"/>
    <property type="project" value="TreeGrafter"/>
</dbReference>
<reference evidence="2 3" key="1">
    <citation type="submission" date="2018-06" db="EMBL/GenBank/DDBJ databases">
        <title>Genome sequencing of Oceanotoga sp. sy52.</title>
        <authorList>
            <person name="Mori K."/>
        </authorList>
    </citation>
    <scope>NUCLEOTIDE SEQUENCE [LARGE SCALE GENOMIC DNA]</scope>
    <source>
        <strain evidence="3">sy52</strain>
    </source>
</reference>
<dbReference type="EMBL" id="AP018712">
    <property type="protein sequence ID" value="BBE30554.1"/>
    <property type="molecule type" value="Genomic_DNA"/>
</dbReference>
<dbReference type="Proteomes" id="UP000516361">
    <property type="component" value="Chromosome"/>
</dbReference>
<name>A0A7G1G631_9BACT</name>
<dbReference type="Gene3D" id="2.40.50.140">
    <property type="entry name" value="Nucleic acid-binding proteins"/>
    <property type="match status" value="1"/>
</dbReference>
<organism evidence="2 3">
    <name type="scientific">Tepiditoga spiralis</name>
    <dbReference type="NCBI Taxonomy" id="2108365"/>
    <lineage>
        <taxon>Bacteria</taxon>
        <taxon>Thermotogati</taxon>
        <taxon>Thermotogota</taxon>
        <taxon>Thermotogae</taxon>
        <taxon>Petrotogales</taxon>
        <taxon>Petrotogaceae</taxon>
        <taxon>Tepiditoga</taxon>
    </lineage>
</organism>
<dbReference type="FunCoup" id="A0A7G1G631">
    <property type="interactions" value="47"/>
</dbReference>
<dbReference type="InParanoid" id="A0A7G1G631"/>
<evidence type="ECO:0000313" key="3">
    <source>
        <dbReference type="Proteomes" id="UP000516361"/>
    </source>
</evidence>
<dbReference type="GO" id="GO:0003735">
    <property type="term" value="F:structural constituent of ribosome"/>
    <property type="evidence" value="ECO:0007669"/>
    <property type="project" value="TreeGrafter"/>
</dbReference>
<dbReference type="SMART" id="SM00316">
    <property type="entry name" value="S1"/>
    <property type="match status" value="1"/>
</dbReference>
<dbReference type="PANTHER" id="PTHR10724:SF10">
    <property type="entry name" value="S1 RNA-BINDING DOMAIN-CONTAINING PROTEIN 1"/>
    <property type="match status" value="1"/>
</dbReference>
<protein>
    <submittedName>
        <fullName evidence="2">RNA-binding protein</fullName>
    </submittedName>
</protein>
<gene>
    <name evidence="2" type="ORF">OSSY52_06950</name>
</gene>
<dbReference type="InterPro" id="IPR050437">
    <property type="entry name" value="Ribos_protein_bS1-like"/>
</dbReference>
<sequence length="121" mass="13661">MSEGIVQGTVVKVKVVDIKKFGAFVKVENSGEDGFVHISKVSKNYVKNITDFLEVGKVVEGKVIGKTKDGKLEISLKDIKNDAPVKDDNFEKRLSMFLKDSDRKISEFRRSRDKKRGGKKR</sequence>
<dbReference type="GO" id="GO:0003729">
    <property type="term" value="F:mRNA binding"/>
    <property type="evidence" value="ECO:0007669"/>
    <property type="project" value="TreeGrafter"/>
</dbReference>
<dbReference type="KEGG" id="ocy:OSSY52_06950"/>
<dbReference type="Pfam" id="PF00575">
    <property type="entry name" value="S1"/>
    <property type="match status" value="1"/>
</dbReference>
<dbReference type="PROSITE" id="PS50126">
    <property type="entry name" value="S1"/>
    <property type="match status" value="1"/>
</dbReference>
<proteinExistence type="predicted"/>